<feature type="domain" description="AAA" evidence="1">
    <location>
        <begin position="5"/>
        <end position="203"/>
    </location>
</feature>
<organism evidence="2 3">
    <name type="scientific">Lactobacillus amylovorus</name>
    <dbReference type="NCBI Taxonomy" id="1604"/>
    <lineage>
        <taxon>Bacteria</taxon>
        <taxon>Bacillati</taxon>
        <taxon>Bacillota</taxon>
        <taxon>Bacilli</taxon>
        <taxon>Lactobacillales</taxon>
        <taxon>Lactobacillaceae</taxon>
        <taxon>Lactobacillus</taxon>
    </lineage>
</organism>
<name>F0TJ72_LACAM</name>
<accession>F0TJ72</accession>
<evidence type="ECO:0000313" key="3">
    <source>
        <dbReference type="Proteomes" id="UP000007491"/>
    </source>
</evidence>
<dbReference type="InterPro" id="IPR027417">
    <property type="entry name" value="P-loop_NTPase"/>
</dbReference>
<dbReference type="Proteomes" id="UP000007491">
    <property type="component" value="Plasmid pRKC30SC2"/>
</dbReference>
<reference key="2">
    <citation type="submission" date="2011-02" db="EMBL/GenBank/DDBJ databases">
        <authorList>
            <person name="Roh H."/>
            <person name="Ko H.-J."/>
            <person name="Kim S.-H."/>
            <person name="Choi I.-G."/>
            <person name="Oh S."/>
        </authorList>
    </citation>
    <scope>NUCLEOTIDE SEQUENCE</scope>
    <source>
        <strain>30SC</strain>
    </source>
</reference>
<dbReference type="Gene3D" id="3.40.50.300">
    <property type="entry name" value="P-loop containing nucleotide triphosphate hydrolases"/>
    <property type="match status" value="1"/>
</dbReference>
<dbReference type="Pfam" id="PF13614">
    <property type="entry name" value="AAA_31"/>
    <property type="match status" value="1"/>
</dbReference>
<gene>
    <name evidence="2" type="ordered locus">LAC30SC_10950</name>
</gene>
<dbReference type="SUPFAM" id="SSF52540">
    <property type="entry name" value="P-loop containing nucleoside triphosphate hydrolases"/>
    <property type="match status" value="1"/>
</dbReference>
<dbReference type="InterPro" id="IPR050678">
    <property type="entry name" value="DNA_Partitioning_ATPase"/>
</dbReference>
<proteinExistence type="predicted"/>
<dbReference type="InterPro" id="IPR025669">
    <property type="entry name" value="AAA_dom"/>
</dbReference>
<evidence type="ECO:0000313" key="2">
    <source>
        <dbReference type="EMBL" id="ADZ08252.1"/>
    </source>
</evidence>
<sequence>MATTLLFGNMKGGVGKTTNSVMVAYQLAQMGYKTLVCDLDPQSNATQLLRRTYGLQHDGEDLKIDKTMMVALNEEDISSAIVNVMDNLYLLPSSEDFKNYPDFLEIKFMPNKEKIEQNPSLLQSEMSHVKEQRIAYFAKQLETINDDYDIIIIDVPPTLSVFTDSAIYATDEVIIVLQTQQRSLDGAETFFEYLQQMYNSYSNVDFDILGVLPVLLKKRSGLDDQILKDAEEDFGDDALFDNIIHHMERLKRYDRTGIADKDLTKSDIHDRRIHYIYSQLTKEIIQRLKDKGGLN</sequence>
<dbReference type="OrthoDB" id="9815116at2"/>
<dbReference type="CDD" id="cd02042">
    <property type="entry name" value="ParAB_family"/>
    <property type="match status" value="1"/>
</dbReference>
<geneLocation type="plasmid" evidence="2 3">
    <name>pRKC30SC2</name>
</geneLocation>
<dbReference type="PANTHER" id="PTHR13696">
    <property type="entry name" value="P-LOOP CONTAINING NUCLEOSIDE TRIPHOSPHATE HYDROLASE"/>
    <property type="match status" value="1"/>
</dbReference>
<dbReference type="HOGENOM" id="CLU_037612_4_2_9"/>
<dbReference type="PANTHER" id="PTHR13696:SF52">
    <property type="entry name" value="PARA FAMILY PROTEIN CT_582"/>
    <property type="match status" value="1"/>
</dbReference>
<protein>
    <submittedName>
        <fullName evidence="2">Replication-associated protein RepB</fullName>
    </submittedName>
</protein>
<evidence type="ECO:0000259" key="1">
    <source>
        <dbReference type="Pfam" id="PF13614"/>
    </source>
</evidence>
<dbReference type="AlphaFoldDB" id="F0TJ72"/>
<dbReference type="EMBL" id="CP002561">
    <property type="protein sequence ID" value="ADZ08252.1"/>
    <property type="molecule type" value="Genomic_DNA"/>
</dbReference>
<reference evidence="2 3" key="1">
    <citation type="journal article" date="2011" name="J. Bacteriol.">
        <title>Complete genome sequencing of Lactobacillus acidophilus 30SC, isolated from swine intestine.</title>
        <authorList>
            <person name="Oh S."/>
            <person name="Roh H."/>
            <person name="Ko H.J."/>
            <person name="Kim S."/>
            <person name="Kim K.H."/>
            <person name="Lee S.E."/>
            <person name="Chang I.S."/>
            <person name="Kim S."/>
            <person name="Choi I.G."/>
        </authorList>
    </citation>
    <scope>NUCLEOTIDE SEQUENCE [LARGE SCALE GENOMIC DNA]</scope>
    <source>
        <strain evidence="2 3">30SC</strain>
        <plasmid evidence="3">pRKC30SC2</plasmid>
    </source>
</reference>
<keyword evidence="2" id="KW-0614">Plasmid</keyword>
<dbReference type="KEGG" id="lai:LAC30SC_10950"/>
<dbReference type="RefSeq" id="WP_013646113.1">
    <property type="nucleotide sequence ID" value="NC_015218.1"/>
</dbReference>